<dbReference type="Pfam" id="PF13472">
    <property type="entry name" value="Lipase_GDSL_2"/>
    <property type="match status" value="1"/>
</dbReference>
<dbReference type="SUPFAM" id="SSF52266">
    <property type="entry name" value="SGNH hydrolase"/>
    <property type="match status" value="1"/>
</dbReference>
<dbReference type="Gene3D" id="3.40.50.1110">
    <property type="entry name" value="SGNH hydrolase"/>
    <property type="match status" value="1"/>
</dbReference>
<dbReference type="EMBL" id="FOSZ01000003">
    <property type="protein sequence ID" value="SFK93340.1"/>
    <property type="molecule type" value="Genomic_DNA"/>
</dbReference>
<name>A0A1I4DKR1_9RHOB</name>
<dbReference type="Proteomes" id="UP000198851">
    <property type="component" value="Unassembled WGS sequence"/>
</dbReference>
<sequence length="282" mass="30497">MAVGAGCAEILTRQNRRYAASFIMKVPTLRIPFTLILALFMGAFLFLPGCSEPVTRNVIEDIPVAEIPSEPEVSRNSSPRILAMGDSLMAWHNMTGNSIAHAVGDALNEPVANHAIGGARIIYKLPMSGAMGMKIANQYRKGDWDWVVLNGGGNDLWMGCGCGACDARMGKMISEDGRKGAIPHLVDSLRGTGAKIVYVGYLRSPGAWSPIEGCKDDGDRLEARIKKLADIVPEMHFVSLEDLVPHGDRSYHTVDMIHPSLKASREIGQRVATVIKEVEAGS</sequence>
<keyword evidence="1" id="KW-0812">Transmembrane</keyword>
<accession>A0A1I4DKR1</accession>
<evidence type="ECO:0000259" key="2">
    <source>
        <dbReference type="Pfam" id="PF13472"/>
    </source>
</evidence>
<dbReference type="STRING" id="1280847.SAMN04488036_103212"/>
<feature type="transmembrane region" description="Helical" evidence="1">
    <location>
        <begin position="29"/>
        <end position="47"/>
    </location>
</feature>
<organism evidence="3 4">
    <name type="scientific">Shimia haliotis</name>
    <dbReference type="NCBI Taxonomy" id="1280847"/>
    <lineage>
        <taxon>Bacteria</taxon>
        <taxon>Pseudomonadati</taxon>
        <taxon>Pseudomonadota</taxon>
        <taxon>Alphaproteobacteria</taxon>
        <taxon>Rhodobacterales</taxon>
        <taxon>Roseobacteraceae</taxon>
    </lineage>
</organism>
<proteinExistence type="predicted"/>
<evidence type="ECO:0000313" key="3">
    <source>
        <dbReference type="EMBL" id="SFK93340.1"/>
    </source>
</evidence>
<evidence type="ECO:0000313" key="4">
    <source>
        <dbReference type="Proteomes" id="UP000198851"/>
    </source>
</evidence>
<dbReference type="GO" id="GO:0016788">
    <property type="term" value="F:hydrolase activity, acting on ester bonds"/>
    <property type="evidence" value="ECO:0007669"/>
    <property type="project" value="UniProtKB-ARBA"/>
</dbReference>
<dbReference type="InterPro" id="IPR013830">
    <property type="entry name" value="SGNH_hydro"/>
</dbReference>
<feature type="domain" description="SGNH hydrolase-type esterase" evidence="2">
    <location>
        <begin position="83"/>
        <end position="262"/>
    </location>
</feature>
<dbReference type="InterPro" id="IPR036514">
    <property type="entry name" value="SGNH_hydro_sf"/>
</dbReference>
<keyword evidence="1" id="KW-0472">Membrane</keyword>
<evidence type="ECO:0000256" key="1">
    <source>
        <dbReference type="SAM" id="Phobius"/>
    </source>
</evidence>
<dbReference type="CDD" id="cd00229">
    <property type="entry name" value="SGNH_hydrolase"/>
    <property type="match status" value="1"/>
</dbReference>
<gene>
    <name evidence="3" type="ORF">SAMN04488036_103212</name>
</gene>
<keyword evidence="4" id="KW-1185">Reference proteome</keyword>
<dbReference type="AlphaFoldDB" id="A0A1I4DKR1"/>
<reference evidence="4" key="1">
    <citation type="submission" date="2016-10" db="EMBL/GenBank/DDBJ databases">
        <authorList>
            <person name="Varghese N."/>
            <person name="Submissions S."/>
        </authorList>
    </citation>
    <scope>NUCLEOTIDE SEQUENCE [LARGE SCALE GENOMIC DNA]</scope>
    <source>
        <strain evidence="4">DSM 28453</strain>
    </source>
</reference>
<protein>
    <submittedName>
        <fullName evidence="3">Lysophospholipase L1</fullName>
    </submittedName>
</protein>
<keyword evidence="1" id="KW-1133">Transmembrane helix</keyword>